<reference evidence="2 3" key="1">
    <citation type="submission" date="2016-07" db="EMBL/GenBank/DDBJ databases">
        <title>Disparate Historic Effective Population Sizes Predicted by Modern Levels of Genome Diversity for the Scaled Quail (Callipepla squamata) and the Northern Bobwhite (Colinus virginianus): Inferences from First and Second Generation Draft Genome Assemblies for Sympatric New World Quail.</title>
        <authorList>
            <person name="Oldeschulte D.L."/>
            <person name="Halley Y.A."/>
            <person name="Bhattarai E.K."/>
            <person name="Brashear W.A."/>
            <person name="Hill J."/>
            <person name="Metz R.P."/>
            <person name="Johnson C.D."/>
            <person name="Rollins D."/>
            <person name="Peterson M.J."/>
            <person name="Bickhart D.M."/>
            <person name="Decker J.E."/>
            <person name="Seabury C.M."/>
        </authorList>
    </citation>
    <scope>NUCLEOTIDE SEQUENCE [LARGE SCALE GENOMIC DNA]</scope>
    <source>
        <strain evidence="2 3">Texas</strain>
        <tissue evidence="2">Leg muscle</tissue>
    </source>
</reference>
<dbReference type="PANTHER" id="PTHR31278">
    <property type="entry name" value="CHCHD1"/>
    <property type="match status" value="1"/>
</dbReference>
<sequence length="155" mass="17781">MSAPAYPAWVSRWLSGQWRHGKRPPAVRPTRPLVLANKVANRRELAGEATCLTEMSVMMACWKQNDFNDKACAEEIRTFYDCVARAEVMKTSPVFSESSSREGGETLRHFIRVPTYNGKERREKKDEHALSPKGNIPSSKVNRLLRRFPNITRYV</sequence>
<evidence type="ECO:0000256" key="1">
    <source>
        <dbReference type="SAM" id="MobiDB-lite"/>
    </source>
</evidence>
<dbReference type="OrthoDB" id="5825849at2759"/>
<dbReference type="GO" id="GO:0005654">
    <property type="term" value="C:nucleoplasm"/>
    <property type="evidence" value="ECO:0007669"/>
    <property type="project" value="TreeGrafter"/>
</dbReference>
<feature type="region of interest" description="Disordered" evidence="1">
    <location>
        <begin position="116"/>
        <end position="136"/>
    </location>
</feature>
<accession>A0A226NHG7</accession>
<dbReference type="InterPro" id="IPR033620">
    <property type="entry name" value="Ribosomal_mS37_met"/>
</dbReference>
<gene>
    <name evidence="2" type="ORF">ASZ78_004625</name>
</gene>
<dbReference type="STRING" id="9009.A0A226NHG7"/>
<proteinExistence type="predicted"/>
<comment type="caution">
    <text evidence="2">The sequence shown here is derived from an EMBL/GenBank/DDBJ whole genome shotgun (WGS) entry which is preliminary data.</text>
</comment>
<protein>
    <submittedName>
        <fullName evidence="2">Uncharacterized protein</fullName>
    </submittedName>
</protein>
<name>A0A226NHG7_CALSU</name>
<keyword evidence="3" id="KW-1185">Reference proteome</keyword>
<dbReference type="GO" id="GO:0032543">
    <property type="term" value="P:mitochondrial translation"/>
    <property type="evidence" value="ECO:0007669"/>
    <property type="project" value="InterPro"/>
</dbReference>
<dbReference type="GO" id="GO:0003723">
    <property type="term" value="F:RNA binding"/>
    <property type="evidence" value="ECO:0007669"/>
    <property type="project" value="TreeGrafter"/>
</dbReference>
<dbReference type="PROSITE" id="PS51808">
    <property type="entry name" value="CHCH"/>
    <property type="match status" value="1"/>
</dbReference>
<evidence type="ECO:0000313" key="2">
    <source>
        <dbReference type="EMBL" id="OXB66961.1"/>
    </source>
</evidence>
<evidence type="ECO:0000313" key="3">
    <source>
        <dbReference type="Proteomes" id="UP000198323"/>
    </source>
</evidence>
<dbReference type="InterPro" id="IPR009069">
    <property type="entry name" value="Cys_alpha_HP_mot_SF"/>
</dbReference>
<dbReference type="GO" id="GO:0005761">
    <property type="term" value="C:mitochondrial ribosome"/>
    <property type="evidence" value="ECO:0007669"/>
    <property type="project" value="InterPro"/>
</dbReference>
<dbReference type="SUPFAM" id="SSF47072">
    <property type="entry name" value="Cysteine alpha-hairpin motif"/>
    <property type="match status" value="1"/>
</dbReference>
<dbReference type="PANTHER" id="PTHR31278:SF2">
    <property type="entry name" value="SMALL RIBOSOMAL SUBUNIT PROTEIN MS37"/>
    <property type="match status" value="1"/>
</dbReference>
<feature type="compositionally biased region" description="Basic and acidic residues" evidence="1">
    <location>
        <begin position="118"/>
        <end position="130"/>
    </location>
</feature>
<dbReference type="EMBL" id="MCFN01000047">
    <property type="protein sequence ID" value="OXB66961.1"/>
    <property type="molecule type" value="Genomic_DNA"/>
</dbReference>
<dbReference type="AlphaFoldDB" id="A0A226NHG7"/>
<organism evidence="2 3">
    <name type="scientific">Callipepla squamata</name>
    <name type="common">Scaled quail</name>
    <dbReference type="NCBI Taxonomy" id="9009"/>
    <lineage>
        <taxon>Eukaryota</taxon>
        <taxon>Metazoa</taxon>
        <taxon>Chordata</taxon>
        <taxon>Craniata</taxon>
        <taxon>Vertebrata</taxon>
        <taxon>Euteleostomi</taxon>
        <taxon>Archelosauria</taxon>
        <taxon>Archosauria</taxon>
        <taxon>Dinosauria</taxon>
        <taxon>Saurischia</taxon>
        <taxon>Theropoda</taxon>
        <taxon>Coelurosauria</taxon>
        <taxon>Aves</taxon>
        <taxon>Neognathae</taxon>
        <taxon>Galloanserae</taxon>
        <taxon>Galliformes</taxon>
        <taxon>Odontophoridae</taxon>
        <taxon>Callipepla</taxon>
    </lineage>
</organism>
<dbReference type="Proteomes" id="UP000198323">
    <property type="component" value="Unassembled WGS sequence"/>
</dbReference>